<evidence type="ECO:0000259" key="5">
    <source>
        <dbReference type="Pfam" id="PF07992"/>
    </source>
</evidence>
<accession>A0A1Q8CMG0</accession>
<name>A0A1Q8CMG0_9PSEU</name>
<keyword evidence="3" id="KW-0274">FAD</keyword>
<dbReference type="Pfam" id="PF14759">
    <property type="entry name" value="Reductase_C"/>
    <property type="match status" value="1"/>
</dbReference>
<evidence type="ECO:0000313" key="8">
    <source>
        <dbReference type="Proteomes" id="UP000185596"/>
    </source>
</evidence>
<dbReference type="SUPFAM" id="SSF55424">
    <property type="entry name" value="FAD/NAD-linked reductases, dimerisation (C-terminal) domain"/>
    <property type="match status" value="1"/>
</dbReference>
<protein>
    <recommendedName>
        <fullName evidence="9">FAD-dependent oxidoreductase</fullName>
    </recommendedName>
</protein>
<comment type="caution">
    <text evidence="7">The sequence shown here is derived from an EMBL/GenBank/DDBJ whole genome shotgun (WGS) entry which is preliminary data.</text>
</comment>
<proteinExistence type="predicted"/>
<keyword evidence="4" id="KW-0560">Oxidoreductase</keyword>
<dbReference type="PRINTS" id="PR00368">
    <property type="entry name" value="FADPNR"/>
</dbReference>
<gene>
    <name evidence="7" type="ORF">BU204_21685</name>
</gene>
<dbReference type="Pfam" id="PF07992">
    <property type="entry name" value="Pyr_redox_2"/>
    <property type="match status" value="1"/>
</dbReference>
<dbReference type="GO" id="GO:0016651">
    <property type="term" value="F:oxidoreductase activity, acting on NAD(P)H"/>
    <property type="evidence" value="ECO:0007669"/>
    <property type="project" value="TreeGrafter"/>
</dbReference>
<feature type="domain" description="FAD/NAD(P)-binding" evidence="5">
    <location>
        <begin position="10"/>
        <end position="301"/>
    </location>
</feature>
<evidence type="ECO:0000313" key="7">
    <source>
        <dbReference type="EMBL" id="OLF15536.1"/>
    </source>
</evidence>
<sequence length="390" mass="40535">MTDQLSASATVIVGAGLAGLRTAERLRRLGHTGPVTVVGAEPHLPYDRPPLSKAVLTDPAAERPPLRAEEYAELDLDLRLGTRATGVDLPGRRLLLDGDAVGYDRLVVATGVRPRLPALFAGWGGVRLLRDWEDCVALRSALASARSVVVVGAGVLGCEVAATARGLGLDVTLVERLDQPLSPVLGPVIGGHVAGLHRAAGVRVLCSTEVTGLKGDGRVAGVELADGMVLPADVVVVAVGSTPNTEWLATSGLELADGVVCDNTGRTSDAHVFAAGDVARFPHPWGPGTVRFEHWTGAVDTAHLVAANLFAERPTALSAVPYFWTDQYGLRLQALGLPAPDDELDVVAGSLAEGRFLAHYHRAGTVTGAVAIGMPGPLAKCRGLIGRPRA</sequence>
<dbReference type="STRING" id="1912961.BU204_21685"/>
<keyword evidence="8" id="KW-1185">Reference proteome</keyword>
<evidence type="ECO:0000256" key="4">
    <source>
        <dbReference type="ARBA" id="ARBA00023002"/>
    </source>
</evidence>
<dbReference type="InterPro" id="IPR016156">
    <property type="entry name" value="FAD/NAD-linked_Rdtase_dimer_sf"/>
</dbReference>
<evidence type="ECO:0000256" key="1">
    <source>
        <dbReference type="ARBA" id="ARBA00001974"/>
    </source>
</evidence>
<feature type="domain" description="Reductase C-terminal" evidence="6">
    <location>
        <begin position="322"/>
        <end position="387"/>
    </location>
</feature>
<evidence type="ECO:0000256" key="2">
    <source>
        <dbReference type="ARBA" id="ARBA00022630"/>
    </source>
</evidence>
<dbReference type="OrthoDB" id="4475657at2"/>
<keyword evidence="2" id="KW-0285">Flavoprotein</keyword>
<dbReference type="AlphaFoldDB" id="A0A1Q8CMG0"/>
<dbReference type="InterPro" id="IPR023753">
    <property type="entry name" value="FAD/NAD-binding_dom"/>
</dbReference>
<dbReference type="InterPro" id="IPR050446">
    <property type="entry name" value="FAD-oxidoreductase/Apoptosis"/>
</dbReference>
<organism evidence="7 8">
    <name type="scientific">Actinophytocola xanthii</name>
    <dbReference type="NCBI Taxonomy" id="1912961"/>
    <lineage>
        <taxon>Bacteria</taxon>
        <taxon>Bacillati</taxon>
        <taxon>Actinomycetota</taxon>
        <taxon>Actinomycetes</taxon>
        <taxon>Pseudonocardiales</taxon>
        <taxon>Pseudonocardiaceae</taxon>
    </lineage>
</organism>
<dbReference type="RefSeq" id="WP_075127549.1">
    <property type="nucleotide sequence ID" value="NZ_MSIE01000040.1"/>
</dbReference>
<evidence type="ECO:0000259" key="6">
    <source>
        <dbReference type="Pfam" id="PF14759"/>
    </source>
</evidence>
<dbReference type="InterPro" id="IPR036188">
    <property type="entry name" value="FAD/NAD-bd_sf"/>
</dbReference>
<dbReference type="EMBL" id="MSIE01000040">
    <property type="protein sequence ID" value="OLF15536.1"/>
    <property type="molecule type" value="Genomic_DNA"/>
</dbReference>
<dbReference type="Gene3D" id="3.30.390.30">
    <property type="match status" value="1"/>
</dbReference>
<dbReference type="SUPFAM" id="SSF51905">
    <property type="entry name" value="FAD/NAD(P)-binding domain"/>
    <property type="match status" value="1"/>
</dbReference>
<dbReference type="PANTHER" id="PTHR43557:SF2">
    <property type="entry name" value="RIESKE DOMAIN-CONTAINING PROTEIN-RELATED"/>
    <property type="match status" value="1"/>
</dbReference>
<dbReference type="PANTHER" id="PTHR43557">
    <property type="entry name" value="APOPTOSIS-INDUCING FACTOR 1"/>
    <property type="match status" value="1"/>
</dbReference>
<dbReference type="Proteomes" id="UP000185596">
    <property type="component" value="Unassembled WGS sequence"/>
</dbReference>
<comment type="cofactor">
    <cofactor evidence="1">
        <name>FAD</name>
        <dbReference type="ChEBI" id="CHEBI:57692"/>
    </cofactor>
</comment>
<dbReference type="Gene3D" id="3.50.50.60">
    <property type="entry name" value="FAD/NAD(P)-binding domain"/>
    <property type="match status" value="2"/>
</dbReference>
<evidence type="ECO:0000256" key="3">
    <source>
        <dbReference type="ARBA" id="ARBA00022827"/>
    </source>
</evidence>
<dbReference type="GO" id="GO:0005737">
    <property type="term" value="C:cytoplasm"/>
    <property type="evidence" value="ECO:0007669"/>
    <property type="project" value="TreeGrafter"/>
</dbReference>
<evidence type="ECO:0008006" key="9">
    <source>
        <dbReference type="Google" id="ProtNLM"/>
    </source>
</evidence>
<dbReference type="InterPro" id="IPR028202">
    <property type="entry name" value="Reductase_C"/>
</dbReference>
<dbReference type="PRINTS" id="PR00469">
    <property type="entry name" value="PNDRDTASEII"/>
</dbReference>
<reference evidence="7 8" key="1">
    <citation type="submission" date="2016-12" db="EMBL/GenBank/DDBJ databases">
        <title>The draft genome sequence of Actinophytocola sp. 11-183.</title>
        <authorList>
            <person name="Wang W."/>
            <person name="Yuan L."/>
        </authorList>
    </citation>
    <scope>NUCLEOTIDE SEQUENCE [LARGE SCALE GENOMIC DNA]</scope>
    <source>
        <strain evidence="7 8">11-183</strain>
    </source>
</reference>